<dbReference type="GO" id="GO:0009055">
    <property type="term" value="F:electron transfer activity"/>
    <property type="evidence" value="ECO:0007669"/>
    <property type="project" value="InterPro"/>
</dbReference>
<gene>
    <name evidence="1" type="ORF">CWATWH0003_1509</name>
</gene>
<reference evidence="1 2" key="1">
    <citation type="journal article" date="2011" name="Front. Microbiol.">
        <title>Two Strains of Crocosphaera watsonii with Highly Conserved Genomes are Distinguished by Strain-Specific Features.</title>
        <authorList>
            <person name="Bench S.R."/>
            <person name="Ilikchyan I.N."/>
            <person name="Tripp H.J."/>
            <person name="Zehr J.P."/>
        </authorList>
    </citation>
    <scope>NUCLEOTIDE SEQUENCE [LARGE SCALE GENOMIC DNA]</scope>
    <source>
        <strain evidence="1 2">WH 0003</strain>
    </source>
</reference>
<dbReference type="InterPro" id="IPR036909">
    <property type="entry name" value="Cyt_c-like_dom_sf"/>
</dbReference>
<dbReference type="AlphaFoldDB" id="G5J1X8"/>
<dbReference type="Proteomes" id="UP000003477">
    <property type="component" value="Unassembled WGS sequence"/>
</dbReference>
<comment type="caution">
    <text evidence="1">The sequence shown here is derived from an EMBL/GenBank/DDBJ whole genome shotgun (WGS) entry which is preliminary data.</text>
</comment>
<accession>G5J1X8</accession>
<protein>
    <submittedName>
        <fullName evidence="1">Cytochrome c, class I</fullName>
    </submittedName>
</protein>
<proteinExistence type="predicted"/>
<organism evidence="1 2">
    <name type="scientific">Crocosphaera watsonii WH 0003</name>
    <dbReference type="NCBI Taxonomy" id="423471"/>
    <lineage>
        <taxon>Bacteria</taxon>
        <taxon>Bacillati</taxon>
        <taxon>Cyanobacteriota</taxon>
        <taxon>Cyanophyceae</taxon>
        <taxon>Oscillatoriophycideae</taxon>
        <taxon>Chroococcales</taxon>
        <taxon>Aphanothecaceae</taxon>
        <taxon>Crocosphaera</taxon>
    </lineage>
</organism>
<dbReference type="PATRIC" id="fig|423471.3.peg.1407"/>
<name>G5J1X8_CROWT</name>
<sequence>MNLVSYGKNNMSAYEERLTQNEIKAVSQYILDKAQNNWRN</sequence>
<dbReference type="EMBL" id="AESD01000231">
    <property type="protein sequence ID" value="EHJ13808.1"/>
    <property type="molecule type" value="Genomic_DNA"/>
</dbReference>
<dbReference type="Gene3D" id="1.10.760.10">
    <property type="entry name" value="Cytochrome c-like domain"/>
    <property type="match status" value="1"/>
</dbReference>
<evidence type="ECO:0000313" key="1">
    <source>
        <dbReference type="EMBL" id="EHJ13808.1"/>
    </source>
</evidence>
<evidence type="ECO:0000313" key="2">
    <source>
        <dbReference type="Proteomes" id="UP000003477"/>
    </source>
</evidence>
<dbReference type="SUPFAM" id="SSF46626">
    <property type="entry name" value="Cytochrome c"/>
    <property type="match status" value="1"/>
</dbReference>
<dbReference type="GO" id="GO:0020037">
    <property type="term" value="F:heme binding"/>
    <property type="evidence" value="ECO:0007669"/>
    <property type="project" value="InterPro"/>
</dbReference>